<dbReference type="GO" id="GO:0003677">
    <property type="term" value="F:DNA binding"/>
    <property type="evidence" value="ECO:0007669"/>
    <property type="project" value="InterPro"/>
</dbReference>
<keyword evidence="2" id="KW-0255">Endonuclease</keyword>
<evidence type="ECO:0000256" key="3">
    <source>
        <dbReference type="ARBA" id="ARBA00022801"/>
    </source>
</evidence>
<accession>A0A8B3S417</accession>
<sequence length="123" mass="14584">MNIKKHYVLGIVYTKQDECIDEYKIYSIDDLKRIISVVKDVEFIVQEKYKIASDKPGSGNTKNIGSAKKIEQIRIGAGIFSEYGMSVFDDYWMYYMTRDMAHQLDLPKPPYRNINEYFEYKKR</sequence>
<dbReference type="Pfam" id="PF09233">
    <property type="entry name" value="Endonuc-EcoRV"/>
    <property type="match status" value="1"/>
</dbReference>
<gene>
    <name evidence="4" type="ORF">AEth_00895</name>
</gene>
<dbReference type="AlphaFoldDB" id="A0A8B3S417"/>
<evidence type="ECO:0000313" key="4">
    <source>
        <dbReference type="EMBL" id="RZB30941.1"/>
    </source>
</evidence>
<keyword evidence="1" id="KW-0540">Nuclease</keyword>
<comment type="caution">
    <text evidence="4">The sequence shown here is derived from an EMBL/GenBank/DDBJ whole genome shotgun (WGS) entry which is preliminary data.</text>
</comment>
<reference evidence="5" key="1">
    <citation type="submission" date="2019-01" db="EMBL/GenBank/DDBJ databases">
        <title>Anaerobic oxidation of ethane by archaea from a marine hydrocarbon seep.</title>
        <authorList>
            <person name="Musat F."/>
        </authorList>
    </citation>
    <scope>NUCLEOTIDE SEQUENCE [LARGE SCALE GENOMIC DNA]</scope>
</reference>
<protein>
    <submittedName>
        <fullName evidence="4">Uncharacterized protein</fullName>
    </submittedName>
</protein>
<dbReference type="InterPro" id="IPR037057">
    <property type="entry name" value="DNA_rep_MutH/T2_RE_sf"/>
</dbReference>
<dbReference type="GO" id="GO:0016787">
    <property type="term" value="F:hydrolase activity"/>
    <property type="evidence" value="ECO:0007669"/>
    <property type="project" value="UniProtKB-KW"/>
</dbReference>
<dbReference type="Proteomes" id="UP000291831">
    <property type="component" value="Unassembled WGS sequence"/>
</dbReference>
<dbReference type="GO" id="GO:0004519">
    <property type="term" value="F:endonuclease activity"/>
    <property type="evidence" value="ECO:0007669"/>
    <property type="project" value="UniProtKB-KW"/>
</dbReference>
<name>A0A8B3S417_9EURY</name>
<dbReference type="InterPro" id="IPR015314">
    <property type="entry name" value="Restrct_endonuc_II_EcoRV"/>
</dbReference>
<proteinExistence type="predicted"/>
<keyword evidence="3" id="KW-0378">Hydrolase</keyword>
<evidence type="ECO:0000256" key="1">
    <source>
        <dbReference type="ARBA" id="ARBA00022722"/>
    </source>
</evidence>
<dbReference type="SUPFAM" id="SSF52980">
    <property type="entry name" value="Restriction endonuclease-like"/>
    <property type="match status" value="1"/>
</dbReference>
<dbReference type="Gene3D" id="3.40.600.10">
    <property type="entry name" value="DNA mismatch repair MutH/Restriction endonuclease, type II"/>
    <property type="match status" value="1"/>
</dbReference>
<dbReference type="InterPro" id="IPR011335">
    <property type="entry name" value="Restrct_endonuc-II-like"/>
</dbReference>
<dbReference type="REBASE" id="306302">
    <property type="entry name" value="MarArch1ORF894P"/>
</dbReference>
<organism evidence="4 5">
    <name type="scientific">Candidatus Argoarchaeum ethanivorans</name>
    <dbReference type="NCBI Taxonomy" id="2608793"/>
    <lineage>
        <taxon>Archaea</taxon>
        <taxon>Methanobacteriati</taxon>
        <taxon>Methanobacteriota</taxon>
        <taxon>Stenosarchaea group</taxon>
        <taxon>Methanomicrobia</taxon>
        <taxon>Methanosarcinales</taxon>
        <taxon>Methanosarcinales incertae sedis</taxon>
        <taxon>GOM Arc I cluster</taxon>
        <taxon>Candidatus Argoarchaeum</taxon>
    </lineage>
</organism>
<evidence type="ECO:0000256" key="2">
    <source>
        <dbReference type="ARBA" id="ARBA00022759"/>
    </source>
</evidence>
<dbReference type="EMBL" id="RPGO01000024">
    <property type="protein sequence ID" value="RZB30941.1"/>
    <property type="molecule type" value="Genomic_DNA"/>
</dbReference>
<evidence type="ECO:0000313" key="5">
    <source>
        <dbReference type="Proteomes" id="UP000291831"/>
    </source>
</evidence>